<evidence type="ECO:0000313" key="3">
    <source>
        <dbReference type="Proteomes" id="UP000291116"/>
    </source>
</evidence>
<dbReference type="Proteomes" id="UP000291116">
    <property type="component" value="Unassembled WGS sequence"/>
</dbReference>
<proteinExistence type="predicted"/>
<accession>A0A448ZCD7</accession>
<keyword evidence="1" id="KW-0812">Transmembrane</keyword>
<reference evidence="2 3" key="1">
    <citation type="submission" date="2019-01" db="EMBL/GenBank/DDBJ databases">
        <authorList>
            <person name="Ferrante I. M."/>
        </authorList>
    </citation>
    <scope>NUCLEOTIDE SEQUENCE [LARGE SCALE GENOMIC DNA]</scope>
    <source>
        <strain evidence="2 3">B856</strain>
    </source>
</reference>
<name>A0A448ZCD7_9STRA</name>
<protein>
    <submittedName>
        <fullName evidence="2">Uncharacterized protein</fullName>
    </submittedName>
</protein>
<evidence type="ECO:0000256" key="1">
    <source>
        <dbReference type="SAM" id="Phobius"/>
    </source>
</evidence>
<keyword evidence="1" id="KW-0472">Membrane</keyword>
<feature type="transmembrane region" description="Helical" evidence="1">
    <location>
        <begin position="12"/>
        <end position="29"/>
    </location>
</feature>
<dbReference type="OrthoDB" id="50222at2759"/>
<sequence length="78" mass="9128">MTTIEDDSEGSWVPLLCVTVLIFLWWTSYSQSPRALRARRWYNTKRVQWKKKLGLRDESIYRDGAAGDGSNLKHKRQG</sequence>
<keyword evidence="1" id="KW-1133">Transmembrane helix</keyword>
<dbReference type="EMBL" id="CAACVS010000232">
    <property type="protein sequence ID" value="VEU39717.1"/>
    <property type="molecule type" value="Genomic_DNA"/>
</dbReference>
<keyword evidence="3" id="KW-1185">Reference proteome</keyword>
<gene>
    <name evidence="2" type="ORF">PSNMU_V1.4_AUG-EV-PASAV3_0065780</name>
</gene>
<evidence type="ECO:0000313" key="2">
    <source>
        <dbReference type="EMBL" id="VEU39717.1"/>
    </source>
</evidence>
<organism evidence="2 3">
    <name type="scientific">Pseudo-nitzschia multistriata</name>
    <dbReference type="NCBI Taxonomy" id="183589"/>
    <lineage>
        <taxon>Eukaryota</taxon>
        <taxon>Sar</taxon>
        <taxon>Stramenopiles</taxon>
        <taxon>Ochrophyta</taxon>
        <taxon>Bacillariophyta</taxon>
        <taxon>Bacillariophyceae</taxon>
        <taxon>Bacillariophycidae</taxon>
        <taxon>Bacillariales</taxon>
        <taxon>Bacillariaceae</taxon>
        <taxon>Pseudo-nitzschia</taxon>
    </lineage>
</organism>
<dbReference type="AlphaFoldDB" id="A0A448ZCD7"/>